<evidence type="ECO:0000313" key="6">
    <source>
        <dbReference type="EMBL" id="KIL38786.1"/>
    </source>
</evidence>
<dbReference type="InterPro" id="IPR017850">
    <property type="entry name" value="Alkaline_phosphatase_core_sf"/>
</dbReference>
<evidence type="ECO:0000256" key="4">
    <source>
        <dbReference type="ARBA" id="ARBA00022837"/>
    </source>
</evidence>
<dbReference type="InterPro" id="IPR000917">
    <property type="entry name" value="Sulfatase_N"/>
</dbReference>
<protein>
    <submittedName>
        <fullName evidence="6">Arylsulfatase</fullName>
    </submittedName>
</protein>
<comment type="similarity">
    <text evidence="1">Belongs to the sulfatase family.</text>
</comment>
<dbReference type="Pfam" id="PF00884">
    <property type="entry name" value="Sulfatase"/>
    <property type="match status" value="1"/>
</dbReference>
<reference evidence="6 7" key="1">
    <citation type="submission" date="2014-12" db="EMBL/GenBank/DDBJ databases">
        <title>Draft genome sequence of Paenibacillus kamchatkensis strain B-2647.</title>
        <authorList>
            <person name="Karlyshev A.V."/>
            <person name="Kudryashova E.B."/>
        </authorList>
    </citation>
    <scope>NUCLEOTIDE SEQUENCE [LARGE SCALE GENOMIC DNA]</scope>
    <source>
        <strain evidence="6 7">VKM B-2647</strain>
    </source>
</reference>
<dbReference type="Gene3D" id="3.40.720.10">
    <property type="entry name" value="Alkaline Phosphatase, subunit A"/>
    <property type="match status" value="1"/>
</dbReference>
<keyword evidence="4" id="KW-0106">Calcium</keyword>
<gene>
    <name evidence="6" type="ORF">SD70_24170</name>
</gene>
<dbReference type="EMBL" id="JXAK01000051">
    <property type="protein sequence ID" value="KIL38786.1"/>
    <property type="molecule type" value="Genomic_DNA"/>
</dbReference>
<dbReference type="InterPro" id="IPR024607">
    <property type="entry name" value="Sulfatase_CS"/>
</dbReference>
<dbReference type="PANTHER" id="PTHR42693:SF53">
    <property type="entry name" value="ENDO-4-O-SULFATASE"/>
    <property type="match status" value="1"/>
</dbReference>
<organism evidence="6 7">
    <name type="scientific">Gordoniibacillus kamchatkensis</name>
    <dbReference type="NCBI Taxonomy" id="1590651"/>
    <lineage>
        <taxon>Bacteria</taxon>
        <taxon>Bacillati</taxon>
        <taxon>Bacillota</taxon>
        <taxon>Bacilli</taxon>
        <taxon>Bacillales</taxon>
        <taxon>Paenibacillaceae</taxon>
        <taxon>Gordoniibacillus</taxon>
    </lineage>
</organism>
<evidence type="ECO:0000256" key="2">
    <source>
        <dbReference type="ARBA" id="ARBA00022723"/>
    </source>
</evidence>
<keyword evidence="7" id="KW-1185">Reference proteome</keyword>
<evidence type="ECO:0000256" key="1">
    <source>
        <dbReference type="ARBA" id="ARBA00008779"/>
    </source>
</evidence>
<evidence type="ECO:0000256" key="3">
    <source>
        <dbReference type="ARBA" id="ARBA00022801"/>
    </source>
</evidence>
<keyword evidence="3" id="KW-0378">Hydrolase</keyword>
<evidence type="ECO:0000259" key="5">
    <source>
        <dbReference type="Pfam" id="PF00884"/>
    </source>
</evidence>
<accession>A0ABR5ACK4</accession>
<dbReference type="InterPro" id="IPR050738">
    <property type="entry name" value="Sulfatase"/>
</dbReference>
<proteinExistence type="inferred from homology"/>
<dbReference type="PANTHER" id="PTHR42693">
    <property type="entry name" value="ARYLSULFATASE FAMILY MEMBER"/>
    <property type="match status" value="1"/>
</dbReference>
<evidence type="ECO:0000313" key="7">
    <source>
        <dbReference type="Proteomes" id="UP000031967"/>
    </source>
</evidence>
<keyword evidence="2" id="KW-0479">Metal-binding</keyword>
<dbReference type="PROSITE" id="PS00149">
    <property type="entry name" value="SULFATASE_2"/>
    <property type="match status" value="1"/>
</dbReference>
<sequence>MQMQSNNRPNVIVFFTDQQRWDSTGVHGNPLGLTPNFDRMAKEGTHLYHTFTCQPVCGPARSCLQTGKYATATGCYRNSIPLPKGSKTLAHYFREAGYRTGYIGKWHLAADEPVPEEQRGGYEDWLAANLLEFSSDAYDLVMYNNDNEEVKLPGYRVDAQTDAAIRYIDQNRHRPFFLFLSYIEPHHQNHLDNYPAPDGYESTYTGKWMPPDLAALGGTAHQHLGGYYGMIKRLDEAFGRLQDALKSLKLTDNTIILFTSDHGCHFKTRNSEYKRSCHESSIRVPAALTGAMFQGGGEIRELVSLIDLPPTLLDAAGIPVPETMQGRSVLPLLKGLKEGWQQEVYVQISESQVGRAIRTGRWKYSVLAPDKNGWKDAGSDTYTEEFLYDLHADPHELTNLIGLEAYADVTRDLRSRLIARMTAAGEDAPRIEPAPSRKSGQRLVSIEEARVKL</sequence>
<dbReference type="SUPFAM" id="SSF53649">
    <property type="entry name" value="Alkaline phosphatase-like"/>
    <property type="match status" value="1"/>
</dbReference>
<comment type="caution">
    <text evidence="6">The sequence shown here is derived from an EMBL/GenBank/DDBJ whole genome shotgun (WGS) entry which is preliminary data.</text>
</comment>
<dbReference type="Proteomes" id="UP000031967">
    <property type="component" value="Unassembled WGS sequence"/>
</dbReference>
<dbReference type="CDD" id="cd16152">
    <property type="entry name" value="sulfatase_like"/>
    <property type="match status" value="1"/>
</dbReference>
<feature type="domain" description="Sulfatase N-terminal" evidence="5">
    <location>
        <begin position="9"/>
        <end position="318"/>
    </location>
</feature>
<name>A0ABR5ACK4_9BACL</name>
<dbReference type="RefSeq" id="WP_041050451.1">
    <property type="nucleotide sequence ID" value="NZ_JXAK01000051.1"/>
</dbReference>